<dbReference type="EMBL" id="KQ414743">
    <property type="protein sequence ID" value="KOC61933.1"/>
    <property type="molecule type" value="Genomic_DNA"/>
</dbReference>
<keyword evidence="2" id="KW-1185">Reference proteome</keyword>
<accession>A0A0L7QTG3</accession>
<dbReference type="Proteomes" id="UP000053825">
    <property type="component" value="Unassembled WGS sequence"/>
</dbReference>
<organism evidence="1 2">
    <name type="scientific">Habropoda laboriosa</name>
    <dbReference type="NCBI Taxonomy" id="597456"/>
    <lineage>
        <taxon>Eukaryota</taxon>
        <taxon>Metazoa</taxon>
        <taxon>Ecdysozoa</taxon>
        <taxon>Arthropoda</taxon>
        <taxon>Hexapoda</taxon>
        <taxon>Insecta</taxon>
        <taxon>Pterygota</taxon>
        <taxon>Neoptera</taxon>
        <taxon>Endopterygota</taxon>
        <taxon>Hymenoptera</taxon>
        <taxon>Apocrita</taxon>
        <taxon>Aculeata</taxon>
        <taxon>Apoidea</taxon>
        <taxon>Anthophila</taxon>
        <taxon>Apidae</taxon>
        <taxon>Habropoda</taxon>
    </lineage>
</organism>
<name>A0A0L7QTG3_9HYME</name>
<dbReference type="OrthoDB" id="7609070at2759"/>
<proteinExistence type="predicted"/>
<evidence type="ECO:0000313" key="1">
    <source>
        <dbReference type="EMBL" id="KOC61933.1"/>
    </source>
</evidence>
<gene>
    <name evidence="1" type="ORF">WH47_06060</name>
</gene>
<protein>
    <submittedName>
        <fullName evidence="1">Uncharacterized protein</fullName>
    </submittedName>
</protein>
<sequence>MPTCTHLQVVPCQEKQIIKKFVRDVPCPQMKPKKKVPCPAGDRKRASRQVEEVLCTAAKRVQQQMTCPMKQQEKVVKCEREPKTCPAKERESSLRSCPKCENNRIQKLECEVYQLRKEIEYMKYERKEAEKAMQKAIIRSARALGGKCKSTLPGSIEKLLDSCTSDESSLSASTITFCGTKTMSPPIRPCQNKKKKEEFDCCASCAH</sequence>
<evidence type="ECO:0000313" key="2">
    <source>
        <dbReference type="Proteomes" id="UP000053825"/>
    </source>
</evidence>
<dbReference type="AlphaFoldDB" id="A0A0L7QTG3"/>
<reference evidence="1 2" key="1">
    <citation type="submission" date="2015-07" db="EMBL/GenBank/DDBJ databases">
        <title>The genome of Habropoda laboriosa.</title>
        <authorList>
            <person name="Pan H."/>
            <person name="Kapheim K."/>
        </authorList>
    </citation>
    <scope>NUCLEOTIDE SEQUENCE [LARGE SCALE GENOMIC DNA]</scope>
    <source>
        <strain evidence="1">0110345459</strain>
    </source>
</reference>